<accession>A0A5N6Q484</accession>
<keyword evidence="1" id="KW-0812">Transmembrane</keyword>
<dbReference type="EMBL" id="SZYD01000001">
    <property type="protein sequence ID" value="KAD7479392.1"/>
    <property type="molecule type" value="Genomic_DNA"/>
</dbReference>
<organism evidence="2 3">
    <name type="scientific">Mikania micrantha</name>
    <name type="common">bitter vine</name>
    <dbReference type="NCBI Taxonomy" id="192012"/>
    <lineage>
        <taxon>Eukaryota</taxon>
        <taxon>Viridiplantae</taxon>
        <taxon>Streptophyta</taxon>
        <taxon>Embryophyta</taxon>
        <taxon>Tracheophyta</taxon>
        <taxon>Spermatophyta</taxon>
        <taxon>Magnoliopsida</taxon>
        <taxon>eudicotyledons</taxon>
        <taxon>Gunneridae</taxon>
        <taxon>Pentapetalae</taxon>
        <taxon>asterids</taxon>
        <taxon>campanulids</taxon>
        <taxon>Asterales</taxon>
        <taxon>Asteraceae</taxon>
        <taxon>Asteroideae</taxon>
        <taxon>Heliantheae alliance</taxon>
        <taxon>Eupatorieae</taxon>
        <taxon>Mikania</taxon>
    </lineage>
</organism>
<evidence type="ECO:0000313" key="3">
    <source>
        <dbReference type="Proteomes" id="UP000326396"/>
    </source>
</evidence>
<comment type="caution">
    <text evidence="2">The sequence shown here is derived from an EMBL/GenBank/DDBJ whole genome shotgun (WGS) entry which is preliminary data.</text>
</comment>
<gene>
    <name evidence="2" type="ORF">E3N88_02528</name>
</gene>
<keyword evidence="3" id="KW-1185">Reference proteome</keyword>
<keyword evidence="1" id="KW-0472">Membrane</keyword>
<proteinExistence type="predicted"/>
<evidence type="ECO:0000256" key="1">
    <source>
        <dbReference type="SAM" id="Phobius"/>
    </source>
</evidence>
<sequence>MRYLLLLIAFFCEIDYTIMVVLLWNAHGSWFIVFVNFWHTDLEASLSCVRWIDELGISVWGVELRWDNKGGSVIKETSSWLGNGAGAETKKERTGKGWLLVTLMICHRVKRLDIV</sequence>
<evidence type="ECO:0000313" key="2">
    <source>
        <dbReference type="EMBL" id="KAD7479392.1"/>
    </source>
</evidence>
<dbReference type="Proteomes" id="UP000326396">
    <property type="component" value="Linkage Group LG1"/>
</dbReference>
<dbReference type="AlphaFoldDB" id="A0A5N6Q484"/>
<protein>
    <submittedName>
        <fullName evidence="2">Uncharacterized protein</fullName>
    </submittedName>
</protein>
<keyword evidence="1" id="KW-1133">Transmembrane helix</keyword>
<feature type="transmembrane region" description="Helical" evidence="1">
    <location>
        <begin position="6"/>
        <end position="24"/>
    </location>
</feature>
<reference evidence="2 3" key="1">
    <citation type="submission" date="2019-05" db="EMBL/GenBank/DDBJ databases">
        <title>Mikania micrantha, genome provides insights into the molecular mechanism of rapid growth.</title>
        <authorList>
            <person name="Liu B."/>
        </authorList>
    </citation>
    <scope>NUCLEOTIDE SEQUENCE [LARGE SCALE GENOMIC DNA]</scope>
    <source>
        <strain evidence="2">NLD-2019</strain>
        <tissue evidence="2">Leaf</tissue>
    </source>
</reference>
<name>A0A5N6Q484_9ASTR</name>